<dbReference type="AlphaFoldDB" id="A0A059G6J6"/>
<protein>
    <submittedName>
        <fullName evidence="1">Uncharacterized protein</fullName>
    </submittedName>
</protein>
<dbReference type="STRING" id="1280953.HOC_10514"/>
<dbReference type="EMBL" id="ARYL01000014">
    <property type="protein sequence ID" value="KDA02421.1"/>
    <property type="molecule type" value="Genomic_DNA"/>
</dbReference>
<accession>A0A059G6J6</accession>
<gene>
    <name evidence="1" type="ORF">HOC_10514</name>
</gene>
<evidence type="ECO:0000313" key="1">
    <source>
        <dbReference type="EMBL" id="KDA02421.1"/>
    </source>
</evidence>
<proteinExistence type="predicted"/>
<comment type="caution">
    <text evidence="1">The sequence shown here is derived from an EMBL/GenBank/DDBJ whole genome shotgun (WGS) entry which is preliminary data.</text>
</comment>
<evidence type="ECO:0000313" key="2">
    <source>
        <dbReference type="Proteomes" id="UP000024942"/>
    </source>
</evidence>
<dbReference type="PATRIC" id="fig|1280953.3.peg.2122"/>
<dbReference type="Proteomes" id="UP000024942">
    <property type="component" value="Unassembled WGS sequence"/>
</dbReference>
<reference evidence="1 2" key="1">
    <citation type="journal article" date="2014" name="Antonie Van Leeuwenhoek">
        <title>Hyphomonas beringensis sp. nov. and Hyphomonas chukchiensis sp. nov., isolated from surface seawater of the Bering Sea and Chukchi Sea.</title>
        <authorList>
            <person name="Li C."/>
            <person name="Lai Q."/>
            <person name="Li G."/>
            <person name="Dong C."/>
            <person name="Wang J."/>
            <person name="Liao Y."/>
            <person name="Shao Z."/>
        </authorList>
    </citation>
    <scope>NUCLEOTIDE SEQUENCE [LARGE SCALE GENOMIC DNA]</scope>
    <source>
        <strain evidence="1 2">SCH89</strain>
    </source>
</reference>
<organism evidence="1 2">
    <name type="scientific">Hyphomonas oceanitis SCH89</name>
    <dbReference type="NCBI Taxonomy" id="1280953"/>
    <lineage>
        <taxon>Bacteria</taxon>
        <taxon>Pseudomonadati</taxon>
        <taxon>Pseudomonadota</taxon>
        <taxon>Alphaproteobacteria</taxon>
        <taxon>Hyphomonadales</taxon>
        <taxon>Hyphomonadaceae</taxon>
        <taxon>Hyphomonas</taxon>
    </lineage>
</organism>
<keyword evidence="2" id="KW-1185">Reference proteome</keyword>
<name>A0A059G6J6_9PROT</name>
<sequence>MRIEPVTDFGVFDKPLRNIRASLDGEAVTLDLIPETTRLVSRASWSDMTDVEQRIVFGDKDVAREIVESDKCLRVNFDPVWGWVTYREVSDGSFPTIDMTDWPRLADTRFYYPFGRIIHSPWLATVPDYQWPTAGNFVHFRILSATTCMDIISNEPEGGWRDNLKRS</sequence>